<dbReference type="Gene3D" id="3.90.550.10">
    <property type="entry name" value="Spore Coat Polysaccharide Biosynthesis Protein SpsA, Chain A"/>
    <property type="match status" value="1"/>
</dbReference>
<name>A0A5B8FZ43_9RHOB</name>
<dbReference type="SUPFAM" id="SSF53448">
    <property type="entry name" value="Nucleotide-diphospho-sugar transferases"/>
    <property type="match status" value="1"/>
</dbReference>
<dbReference type="InterPro" id="IPR050834">
    <property type="entry name" value="Glycosyltransf_2"/>
</dbReference>
<dbReference type="OrthoDB" id="8756565at2"/>
<gene>
    <name evidence="3" type="ORF">FDP22_13405</name>
</gene>
<sequence>MPCFAQREKEMPKHVHAEPVHDALLKRAAQCASLEGPEAATRVLLDPFPESAPPEKLFRAAVRTCLNARKAAAALPLFERLASNPGLRRRMAALEIEALVKAEDMAGAEAFLARARLWTPPVAAVEQWGIALACAQEEPDAAIVLLYRHLDRFGDDVAALLPVLQQVRHKEPLTDALILRYGDSLTDPRVMIAFAWGMWNGGRPSEALYWVERVLAAGVARPPLYMLAARAAMASGDAAKARRMLSVGLMSILPEDLVGNSLLALQEILLSEDNLLEFQRELLASGEFSFSRELRSALQLTGGEMEGIIERYLRDSAAPGFEFNAREFIFFCGACIETSRYDLVRAELVRIPPEAELDTHHLIRILRMPTVEETPATRAFVINRLRALRMVDEDTPSSLILGLSLADSSADRATFAQRCAAFLDQGYPAHELRLFLAEHGASIAASVPDPAVAERLRVHSATAMDVLSDPTSLSFVNSERHLCEIMHQRMIEAGGDTPKVSILAPVHRAADLPNLRDCIARQTWPDLEAVVVANGPLCGDPAVEAAMSGLATVKVLHHHGRRVGEFLNTAADAAEGAYMVRFDADDIYYDNYVTTAIRTMQSSNADMAGKSAVFFYSETFNRIFLARHARYFADARQLGYYGTGSTQCFRREVFEKIRFIEHIDRGEDYLFYTNAIQTGWKVFNLDPFNHLIIRRTDRSAHTWHAGDRALFPGALHCLGGPQNINRLATLSVPTPPIRLAHICGLSPETLRPANLTSPAHSPPAEVPLPRQTGRPSA</sequence>
<dbReference type="InterPro" id="IPR029044">
    <property type="entry name" value="Nucleotide-diphossugar_trans"/>
</dbReference>
<dbReference type="EMBL" id="CP040818">
    <property type="protein sequence ID" value="QDL92690.1"/>
    <property type="molecule type" value="Genomic_DNA"/>
</dbReference>
<dbReference type="InterPro" id="IPR001173">
    <property type="entry name" value="Glyco_trans_2-like"/>
</dbReference>
<protein>
    <submittedName>
        <fullName evidence="3">Glycosyltransferase</fullName>
    </submittedName>
</protein>
<reference evidence="3 4" key="1">
    <citation type="submission" date="2019-06" db="EMBL/GenBank/DDBJ databases">
        <title>Genome sequence of Rhodobacteraceae bacterium D4M1.</title>
        <authorList>
            <person name="Cao J."/>
        </authorList>
    </citation>
    <scope>NUCLEOTIDE SEQUENCE [LARGE SCALE GENOMIC DNA]</scope>
    <source>
        <strain evidence="3 4">D4M1</strain>
    </source>
</reference>
<evidence type="ECO:0000256" key="1">
    <source>
        <dbReference type="SAM" id="MobiDB-lite"/>
    </source>
</evidence>
<dbReference type="Proteomes" id="UP000305888">
    <property type="component" value="Chromosome"/>
</dbReference>
<keyword evidence="3" id="KW-0808">Transferase</keyword>
<dbReference type="AlphaFoldDB" id="A0A5B8FZ43"/>
<keyword evidence="4" id="KW-1185">Reference proteome</keyword>
<feature type="domain" description="Glycosyltransferase 2-like" evidence="2">
    <location>
        <begin position="501"/>
        <end position="657"/>
    </location>
</feature>
<evidence type="ECO:0000259" key="2">
    <source>
        <dbReference type="Pfam" id="PF00535"/>
    </source>
</evidence>
<dbReference type="PANTHER" id="PTHR43685">
    <property type="entry name" value="GLYCOSYLTRANSFERASE"/>
    <property type="match status" value="1"/>
</dbReference>
<feature type="region of interest" description="Disordered" evidence="1">
    <location>
        <begin position="753"/>
        <end position="777"/>
    </location>
</feature>
<dbReference type="KEGG" id="ppru:FDP22_13405"/>
<evidence type="ECO:0000313" key="4">
    <source>
        <dbReference type="Proteomes" id="UP000305888"/>
    </source>
</evidence>
<dbReference type="Pfam" id="PF00535">
    <property type="entry name" value="Glycos_transf_2"/>
    <property type="match status" value="1"/>
</dbReference>
<proteinExistence type="predicted"/>
<accession>A0A5B8FZ43</accession>
<organism evidence="3 4">
    <name type="scientific">Paroceanicella profunda</name>
    <dbReference type="NCBI Taxonomy" id="2579971"/>
    <lineage>
        <taxon>Bacteria</taxon>
        <taxon>Pseudomonadati</taxon>
        <taxon>Pseudomonadota</taxon>
        <taxon>Alphaproteobacteria</taxon>
        <taxon>Rhodobacterales</taxon>
        <taxon>Paracoccaceae</taxon>
        <taxon>Paroceanicella</taxon>
    </lineage>
</organism>
<dbReference type="GO" id="GO:0016740">
    <property type="term" value="F:transferase activity"/>
    <property type="evidence" value="ECO:0007669"/>
    <property type="project" value="UniProtKB-KW"/>
</dbReference>
<dbReference type="PANTHER" id="PTHR43685:SF2">
    <property type="entry name" value="GLYCOSYLTRANSFERASE 2-LIKE DOMAIN-CONTAINING PROTEIN"/>
    <property type="match status" value="1"/>
</dbReference>
<evidence type="ECO:0000313" key="3">
    <source>
        <dbReference type="EMBL" id="QDL92690.1"/>
    </source>
</evidence>